<evidence type="ECO:0000256" key="1">
    <source>
        <dbReference type="ARBA" id="ARBA00023027"/>
    </source>
</evidence>
<evidence type="ECO:0000313" key="4">
    <source>
        <dbReference type="Proteomes" id="UP000474802"/>
    </source>
</evidence>
<dbReference type="SUPFAM" id="SSF51735">
    <property type="entry name" value="NAD(P)-binding Rossmann-fold domains"/>
    <property type="match status" value="1"/>
</dbReference>
<protein>
    <submittedName>
        <fullName evidence="3">SDR family oxidoreductase</fullName>
    </submittedName>
</protein>
<comment type="caution">
    <text evidence="3">The sequence shown here is derived from an EMBL/GenBank/DDBJ whole genome shotgun (WGS) entry which is preliminary data.</text>
</comment>
<evidence type="ECO:0000259" key="2">
    <source>
        <dbReference type="Pfam" id="PF01370"/>
    </source>
</evidence>
<reference evidence="3 4" key="2">
    <citation type="submission" date="2020-03" db="EMBL/GenBank/DDBJ databases">
        <title>Devosia chinhatensis sp. nov., isolated from a hexachlorocyclohexane (HCH) dump site in India.</title>
        <authorList>
            <person name="Kumar M."/>
            <person name="Lal R."/>
        </authorList>
    </citation>
    <scope>NUCLEOTIDE SEQUENCE [LARGE SCALE GENOMIC DNA]</scope>
    <source>
        <strain evidence="3 4">H239</strain>
    </source>
</reference>
<keyword evidence="4" id="KW-1185">Reference proteome</keyword>
<keyword evidence="1" id="KW-0520">NAD</keyword>
<dbReference type="AlphaFoldDB" id="A0A6M1SIF9"/>
<sequence length="287" mass="31829">MKAFFFGLGYSSQHAVKAMLERGFAIGGTVRLAEKAERLQAEGVDAIVFDGERPGSEVGAALEHVTHVILSAAPGDDGDPVLLHHRAELDAAPRLEWLCYYSTVGVYGDFDGAWIDETVPLVPRNMRSDLRVLAEQAWRDYAVQRGVPLTILRLAGIYGPGRSTFDKLRDGTARRVIKPGQVFNRIHVDDIARVTALAAERRLDGTFNMADDEPTPPQDVIAYGAEMIGMPVPPDLPFETTEMSPMQRSFYRDNKRVSNLAIKQALGIEMLYPNYRAGLRQILESEE</sequence>
<dbReference type="InterPro" id="IPR036291">
    <property type="entry name" value="NAD(P)-bd_dom_sf"/>
</dbReference>
<dbReference type="EMBL" id="JAALFG010000001">
    <property type="protein sequence ID" value="NGP16890.1"/>
    <property type="molecule type" value="Genomic_DNA"/>
</dbReference>
<reference evidence="3 4" key="1">
    <citation type="submission" date="2020-02" db="EMBL/GenBank/DDBJ databases">
        <authorList>
            <person name="Khan S.A."/>
            <person name="Jeon C.O."/>
            <person name="Chun B.H."/>
        </authorList>
    </citation>
    <scope>NUCLEOTIDE SEQUENCE [LARGE SCALE GENOMIC DNA]</scope>
    <source>
        <strain evidence="3 4">H239</strain>
    </source>
</reference>
<dbReference type="Proteomes" id="UP000474802">
    <property type="component" value="Unassembled WGS sequence"/>
</dbReference>
<dbReference type="Pfam" id="PF01370">
    <property type="entry name" value="Epimerase"/>
    <property type="match status" value="1"/>
</dbReference>
<evidence type="ECO:0000313" key="3">
    <source>
        <dbReference type="EMBL" id="NGP16890.1"/>
    </source>
</evidence>
<name>A0A6M1SIF9_9HYPH</name>
<dbReference type="Gene3D" id="3.40.50.720">
    <property type="entry name" value="NAD(P)-binding Rossmann-like Domain"/>
    <property type="match status" value="1"/>
</dbReference>
<dbReference type="CDD" id="cd05266">
    <property type="entry name" value="SDR_a4"/>
    <property type="match status" value="1"/>
</dbReference>
<dbReference type="RefSeq" id="WP_164533120.1">
    <property type="nucleotide sequence ID" value="NZ_JAALFG010000001.1"/>
</dbReference>
<organism evidence="3 4">
    <name type="scientific">Devosia aurantiaca</name>
    <dbReference type="NCBI Taxonomy" id="2714858"/>
    <lineage>
        <taxon>Bacteria</taxon>
        <taxon>Pseudomonadati</taxon>
        <taxon>Pseudomonadota</taxon>
        <taxon>Alphaproteobacteria</taxon>
        <taxon>Hyphomicrobiales</taxon>
        <taxon>Devosiaceae</taxon>
        <taxon>Devosia</taxon>
    </lineage>
</organism>
<gene>
    <name evidence="3" type="ORF">G5575_03580</name>
</gene>
<proteinExistence type="predicted"/>
<feature type="domain" description="NAD-dependent epimerase/dehydratase" evidence="2">
    <location>
        <begin position="97"/>
        <end position="208"/>
    </location>
</feature>
<dbReference type="InterPro" id="IPR001509">
    <property type="entry name" value="Epimerase_deHydtase"/>
</dbReference>
<accession>A0A6M1SIF9</accession>
<dbReference type="PANTHER" id="PTHR43574">
    <property type="entry name" value="EPIMERASE-RELATED"/>
    <property type="match status" value="1"/>
</dbReference>